<dbReference type="AlphaFoldDB" id="A0A7T8GPD4"/>
<organism evidence="1 2">
    <name type="scientific">Caligus rogercresseyi</name>
    <name type="common">Sea louse</name>
    <dbReference type="NCBI Taxonomy" id="217165"/>
    <lineage>
        <taxon>Eukaryota</taxon>
        <taxon>Metazoa</taxon>
        <taxon>Ecdysozoa</taxon>
        <taxon>Arthropoda</taxon>
        <taxon>Crustacea</taxon>
        <taxon>Multicrustacea</taxon>
        <taxon>Hexanauplia</taxon>
        <taxon>Copepoda</taxon>
        <taxon>Siphonostomatoida</taxon>
        <taxon>Caligidae</taxon>
        <taxon>Caligus</taxon>
    </lineage>
</organism>
<protein>
    <submittedName>
        <fullName evidence="1">Uncharacterized protein</fullName>
    </submittedName>
</protein>
<dbReference type="EMBL" id="CP045907">
    <property type="protein sequence ID" value="QQP35459.1"/>
    <property type="molecule type" value="Genomic_DNA"/>
</dbReference>
<name>A0A7T8GPD4_CALRO</name>
<evidence type="ECO:0000313" key="2">
    <source>
        <dbReference type="Proteomes" id="UP000595437"/>
    </source>
</evidence>
<reference evidence="2" key="1">
    <citation type="submission" date="2021-01" db="EMBL/GenBank/DDBJ databases">
        <title>Caligus Genome Assembly.</title>
        <authorList>
            <person name="Gallardo-Escarate C."/>
        </authorList>
    </citation>
    <scope>NUCLEOTIDE SEQUENCE [LARGE SCALE GENOMIC DNA]</scope>
</reference>
<feature type="non-terminal residue" evidence="1">
    <location>
        <position position="1"/>
    </location>
</feature>
<feature type="non-terminal residue" evidence="1">
    <location>
        <position position="50"/>
    </location>
</feature>
<gene>
    <name evidence="1" type="ORF">FKW44_023692</name>
</gene>
<evidence type="ECO:0000313" key="1">
    <source>
        <dbReference type="EMBL" id="QQP35459.1"/>
    </source>
</evidence>
<sequence>GSLDSKGKALDELQIQLRFLEDSKELLNSPHSLRLPAEIIASPAQGGKSK</sequence>
<keyword evidence="2" id="KW-1185">Reference proteome</keyword>
<proteinExistence type="predicted"/>
<accession>A0A7T8GPD4</accession>
<dbReference type="Proteomes" id="UP000595437">
    <property type="component" value="Chromosome 18"/>
</dbReference>